<evidence type="ECO:0000313" key="3">
    <source>
        <dbReference type="EMBL" id="VAW43342.1"/>
    </source>
</evidence>
<protein>
    <submittedName>
        <fullName evidence="3">Uncharacterized protein</fullName>
    </submittedName>
</protein>
<organism evidence="3">
    <name type="scientific">hydrothermal vent metagenome</name>
    <dbReference type="NCBI Taxonomy" id="652676"/>
    <lineage>
        <taxon>unclassified sequences</taxon>
        <taxon>metagenomes</taxon>
        <taxon>ecological metagenomes</taxon>
    </lineage>
</organism>
<dbReference type="AlphaFoldDB" id="A0A3B0VW48"/>
<feature type="non-terminal residue" evidence="3">
    <location>
        <position position="70"/>
    </location>
</feature>
<gene>
    <name evidence="3" type="ORF">MNBD_CHLOROFLEXI01-3021</name>
    <name evidence="2" type="ORF">MNBD_CHLOROFLEXI01-4949</name>
</gene>
<accession>A0A3B0VW48</accession>
<feature type="region of interest" description="Disordered" evidence="1">
    <location>
        <begin position="39"/>
        <end position="70"/>
    </location>
</feature>
<dbReference type="EMBL" id="UOEU01000448">
    <property type="protein sequence ID" value="VAW33437.1"/>
    <property type="molecule type" value="Genomic_DNA"/>
</dbReference>
<reference evidence="3" key="1">
    <citation type="submission" date="2018-06" db="EMBL/GenBank/DDBJ databases">
        <authorList>
            <person name="Zhirakovskaya E."/>
        </authorList>
    </citation>
    <scope>NUCLEOTIDE SEQUENCE</scope>
</reference>
<dbReference type="EMBL" id="UOEU01001066">
    <property type="protein sequence ID" value="VAW43342.1"/>
    <property type="molecule type" value="Genomic_DNA"/>
</dbReference>
<feature type="compositionally biased region" description="Low complexity" evidence="1">
    <location>
        <begin position="46"/>
        <end position="55"/>
    </location>
</feature>
<name>A0A3B0VW48_9ZZZZ</name>
<evidence type="ECO:0000313" key="2">
    <source>
        <dbReference type="EMBL" id="VAW33437.1"/>
    </source>
</evidence>
<evidence type="ECO:0000256" key="1">
    <source>
        <dbReference type="SAM" id="MobiDB-lite"/>
    </source>
</evidence>
<sequence>MRLKDHDLKQIVKDYLKSLSPDKLIEVSWRLLEDLKETRDRLNQTSQNSSRPSSSFAPWETGVISNDPPT</sequence>
<proteinExistence type="predicted"/>